<dbReference type="PANTHER" id="PTHR13710:SF84">
    <property type="entry name" value="ATP-DEPENDENT DNA HELICASE RECS-RELATED"/>
    <property type="match status" value="1"/>
</dbReference>
<dbReference type="InterPro" id="IPR002464">
    <property type="entry name" value="DNA/RNA_helicase_DEAH_CS"/>
</dbReference>
<evidence type="ECO:0000259" key="7">
    <source>
        <dbReference type="PROSITE" id="PS51194"/>
    </source>
</evidence>
<dbReference type="InterPro" id="IPR014001">
    <property type="entry name" value="Helicase_ATP-bd"/>
</dbReference>
<comment type="caution">
    <text evidence="8">The sequence shown here is derived from an EMBL/GenBank/DDBJ whole genome shotgun (WGS) entry which is preliminary data.</text>
</comment>
<evidence type="ECO:0000256" key="2">
    <source>
        <dbReference type="ARBA" id="ARBA00022801"/>
    </source>
</evidence>
<dbReference type="GO" id="GO:0043138">
    <property type="term" value="F:3'-5' DNA helicase activity"/>
    <property type="evidence" value="ECO:0007669"/>
    <property type="project" value="TreeGrafter"/>
</dbReference>
<dbReference type="NCBIfam" id="TIGR00614">
    <property type="entry name" value="recQ_fam"/>
    <property type="match status" value="1"/>
</dbReference>
<dbReference type="PATRIC" id="fig|1423796.3.peg.771"/>
<reference evidence="8 9" key="1">
    <citation type="journal article" date="2015" name="Genome Announc.">
        <title>Expanding the biotechnology potential of lactobacilli through comparative genomics of 213 strains and associated genera.</title>
        <authorList>
            <person name="Sun Z."/>
            <person name="Harris H.M."/>
            <person name="McCann A."/>
            <person name="Guo C."/>
            <person name="Argimon S."/>
            <person name="Zhang W."/>
            <person name="Yang X."/>
            <person name="Jeffery I.B."/>
            <person name="Cooney J.C."/>
            <person name="Kagawa T.F."/>
            <person name="Liu W."/>
            <person name="Song Y."/>
            <person name="Salvetti E."/>
            <person name="Wrobel A."/>
            <person name="Rasinkangas P."/>
            <person name="Parkhill J."/>
            <person name="Rea M.C."/>
            <person name="O'Sullivan O."/>
            <person name="Ritari J."/>
            <person name="Douillard F.P."/>
            <person name="Paul Ross R."/>
            <person name="Yang R."/>
            <person name="Briner A.E."/>
            <person name="Felis G.E."/>
            <person name="de Vos W.M."/>
            <person name="Barrangou R."/>
            <person name="Klaenhammer T.R."/>
            <person name="Caufield P.W."/>
            <person name="Cui Y."/>
            <person name="Zhang H."/>
            <person name="O'Toole P.W."/>
        </authorList>
    </citation>
    <scope>NUCLEOTIDE SEQUENCE [LARGE SCALE GENOMIC DNA]</scope>
    <source>
        <strain evidence="8 9">DSM 20253</strain>
    </source>
</reference>
<keyword evidence="5" id="KW-0238">DNA-binding</keyword>
<dbReference type="GO" id="GO:0003677">
    <property type="term" value="F:DNA binding"/>
    <property type="evidence" value="ECO:0007669"/>
    <property type="project" value="UniProtKB-KW"/>
</dbReference>
<feature type="domain" description="Helicase C-terminal" evidence="7">
    <location>
        <begin position="224"/>
        <end position="374"/>
    </location>
</feature>
<evidence type="ECO:0000313" key="9">
    <source>
        <dbReference type="Proteomes" id="UP000051638"/>
    </source>
</evidence>
<evidence type="ECO:0000256" key="3">
    <source>
        <dbReference type="ARBA" id="ARBA00022806"/>
    </source>
</evidence>
<dbReference type="InterPro" id="IPR001650">
    <property type="entry name" value="Helicase_C-like"/>
</dbReference>
<dbReference type="RefSeq" id="WP_057873500.1">
    <property type="nucleotide sequence ID" value="NZ_AYYI01000022.1"/>
</dbReference>
<dbReference type="Pfam" id="PF00270">
    <property type="entry name" value="DEAD"/>
    <property type="match status" value="1"/>
</dbReference>
<keyword evidence="2" id="KW-0378">Hydrolase</keyword>
<dbReference type="CDD" id="cd17920">
    <property type="entry name" value="DEXHc_RecQ"/>
    <property type="match status" value="1"/>
</dbReference>
<dbReference type="GO" id="GO:0043590">
    <property type="term" value="C:bacterial nucleoid"/>
    <property type="evidence" value="ECO:0007669"/>
    <property type="project" value="TreeGrafter"/>
</dbReference>
<dbReference type="AlphaFoldDB" id="A0A0R2DFM9"/>
<dbReference type="PROSITE" id="PS00690">
    <property type="entry name" value="DEAH_ATP_HELICASE"/>
    <property type="match status" value="1"/>
</dbReference>
<evidence type="ECO:0000259" key="6">
    <source>
        <dbReference type="PROSITE" id="PS51192"/>
    </source>
</evidence>
<dbReference type="Proteomes" id="UP000051638">
    <property type="component" value="Unassembled WGS sequence"/>
</dbReference>
<dbReference type="Pfam" id="PF00271">
    <property type="entry name" value="Helicase_C"/>
    <property type="match status" value="1"/>
</dbReference>
<organism evidence="8 9">
    <name type="scientific">Loigolactobacillus rennini DSM 20253</name>
    <dbReference type="NCBI Taxonomy" id="1423796"/>
    <lineage>
        <taxon>Bacteria</taxon>
        <taxon>Bacillati</taxon>
        <taxon>Bacillota</taxon>
        <taxon>Bacilli</taxon>
        <taxon>Lactobacillales</taxon>
        <taxon>Lactobacillaceae</taxon>
        <taxon>Loigolactobacillus</taxon>
    </lineage>
</organism>
<evidence type="ECO:0000256" key="5">
    <source>
        <dbReference type="ARBA" id="ARBA00023125"/>
    </source>
</evidence>
<name>A0A0R2DFM9_9LACO</name>
<dbReference type="InterPro" id="IPR004589">
    <property type="entry name" value="DNA_helicase_ATP-dep_RecQ"/>
</dbReference>
<proteinExistence type="predicted"/>
<keyword evidence="9" id="KW-1185">Reference proteome</keyword>
<dbReference type="FunFam" id="3.40.50.300:FF:001389">
    <property type="entry name" value="ATP-dependent DNA helicase RecQ"/>
    <property type="match status" value="1"/>
</dbReference>
<dbReference type="PROSITE" id="PS51194">
    <property type="entry name" value="HELICASE_CTER"/>
    <property type="match status" value="1"/>
</dbReference>
<dbReference type="GO" id="GO:0009378">
    <property type="term" value="F:four-way junction helicase activity"/>
    <property type="evidence" value="ECO:0007669"/>
    <property type="project" value="TreeGrafter"/>
</dbReference>
<keyword evidence="1" id="KW-0547">Nucleotide-binding</keyword>
<dbReference type="Gene3D" id="3.40.50.300">
    <property type="entry name" value="P-loop containing nucleotide triphosphate hydrolases"/>
    <property type="match status" value="2"/>
</dbReference>
<evidence type="ECO:0000256" key="1">
    <source>
        <dbReference type="ARBA" id="ARBA00022741"/>
    </source>
</evidence>
<dbReference type="SMART" id="SM00487">
    <property type="entry name" value="DEXDc"/>
    <property type="match status" value="1"/>
</dbReference>
<evidence type="ECO:0000313" key="8">
    <source>
        <dbReference type="EMBL" id="KRM98908.1"/>
    </source>
</evidence>
<dbReference type="STRING" id="1423796.FC24_GL000754"/>
<dbReference type="InterPro" id="IPR027417">
    <property type="entry name" value="P-loop_NTPase"/>
</dbReference>
<dbReference type="PROSITE" id="PS51192">
    <property type="entry name" value="HELICASE_ATP_BIND_1"/>
    <property type="match status" value="1"/>
</dbReference>
<gene>
    <name evidence="8" type="ORF">FC24_GL000754</name>
</gene>
<dbReference type="EMBL" id="AYYI01000022">
    <property type="protein sequence ID" value="KRM98908.1"/>
    <property type="molecule type" value="Genomic_DNA"/>
</dbReference>
<dbReference type="InterPro" id="IPR011545">
    <property type="entry name" value="DEAD/DEAH_box_helicase_dom"/>
</dbReference>
<keyword evidence="3 8" id="KW-0347">Helicase</keyword>
<evidence type="ECO:0000256" key="4">
    <source>
        <dbReference type="ARBA" id="ARBA00022840"/>
    </source>
</evidence>
<dbReference type="GO" id="GO:0005524">
    <property type="term" value="F:ATP binding"/>
    <property type="evidence" value="ECO:0007669"/>
    <property type="project" value="UniProtKB-KW"/>
</dbReference>
<dbReference type="SUPFAM" id="SSF52540">
    <property type="entry name" value="P-loop containing nucleoside triphosphate hydrolases"/>
    <property type="match status" value="1"/>
</dbReference>
<dbReference type="GO" id="GO:0005737">
    <property type="term" value="C:cytoplasm"/>
    <property type="evidence" value="ECO:0007669"/>
    <property type="project" value="TreeGrafter"/>
</dbReference>
<accession>A0A0R2DFM9</accession>
<dbReference type="OrthoDB" id="9763310at2"/>
<feature type="domain" description="Helicase ATP-binding" evidence="6">
    <location>
        <begin position="28"/>
        <end position="195"/>
    </location>
</feature>
<protein>
    <submittedName>
        <fullName evidence="8">ATP-dependent DNA helicase (RecQ)</fullName>
    </submittedName>
</protein>
<dbReference type="PANTHER" id="PTHR13710">
    <property type="entry name" value="DNA HELICASE RECQ FAMILY MEMBER"/>
    <property type="match status" value="1"/>
</dbReference>
<dbReference type="GO" id="GO:0006310">
    <property type="term" value="P:DNA recombination"/>
    <property type="evidence" value="ECO:0007669"/>
    <property type="project" value="InterPro"/>
</dbReference>
<dbReference type="GO" id="GO:0030894">
    <property type="term" value="C:replisome"/>
    <property type="evidence" value="ECO:0007669"/>
    <property type="project" value="TreeGrafter"/>
</dbReference>
<dbReference type="SMART" id="SM00490">
    <property type="entry name" value="HELICc"/>
    <property type="match status" value="1"/>
</dbReference>
<dbReference type="GO" id="GO:0006281">
    <property type="term" value="P:DNA repair"/>
    <property type="evidence" value="ECO:0007669"/>
    <property type="project" value="TreeGrafter"/>
</dbReference>
<sequence>MIDSAKLQQTLKQHFGYTKFKTGQESVIRSVLAGQDTFAILPTGSGKSLCYQLPGYLVSGQVVVISPLLSLIQDQVAQLQYLGEKRVLALTSALDPLTRRQSLAHFADYKFIFLSPEMANQRRIQRLLKQASVALLVIDEAHCISQWGIDFRPDYLLLSSLREAIQPATTLAMTATATQRVQADILAKLGLDPTKTRQIIHSVDRRNIYLASEALADETEKKQRLIELCCQLKRPGIIYFSSRQKAEEIAALLQQQVTTQVAFYHGDLTSQDRFAIQQQFMQGKLAIICATSAFGMGIDKADVRFVIHYHLPGSLESYLQEIGRAGRDGQQSIAILLYTQQDFQLQANLQINGLPDATLIKRYFAHPGQFAAAQVPAIELLKFYRQQQQSVTTVLKLFDQRRHEKLLALRTMLAFLQNPGCKRQFILTYFADSKVVSHDETCCDASQPPNLARLGLQQMTHPQSHTVYATWQKRLAAILGNTPLL</sequence>
<dbReference type="GO" id="GO:0016787">
    <property type="term" value="F:hydrolase activity"/>
    <property type="evidence" value="ECO:0007669"/>
    <property type="project" value="UniProtKB-KW"/>
</dbReference>
<keyword evidence="4" id="KW-0067">ATP-binding</keyword>